<protein>
    <recommendedName>
        <fullName evidence="3">PLAT domain-containing protein</fullName>
    </recommendedName>
</protein>
<evidence type="ECO:0000313" key="1">
    <source>
        <dbReference type="EMBL" id="OMD43251.1"/>
    </source>
</evidence>
<name>A0ABX3H410_PAEBO</name>
<gene>
    <name evidence="1" type="ORF">BSK56_24450</name>
</gene>
<sequence length="80" mass="9122">MSTEISRSYIEHVKLELLSRLGLKQVYHKGPAGDDLLFEATGFDKGTQHKFCVRTKTGTIDEFVAGKWMKVRSFTIKSEK</sequence>
<evidence type="ECO:0008006" key="3">
    <source>
        <dbReference type="Google" id="ProtNLM"/>
    </source>
</evidence>
<organism evidence="1 2">
    <name type="scientific">Paenibacillus borealis</name>
    <dbReference type="NCBI Taxonomy" id="160799"/>
    <lineage>
        <taxon>Bacteria</taxon>
        <taxon>Bacillati</taxon>
        <taxon>Bacillota</taxon>
        <taxon>Bacilli</taxon>
        <taxon>Bacillales</taxon>
        <taxon>Paenibacillaceae</taxon>
        <taxon>Paenibacillus</taxon>
    </lineage>
</organism>
<accession>A0ABX3H410</accession>
<evidence type="ECO:0000313" key="2">
    <source>
        <dbReference type="Proteomes" id="UP000187412"/>
    </source>
</evidence>
<proteinExistence type="predicted"/>
<comment type="caution">
    <text evidence="1">The sequence shown here is derived from an EMBL/GenBank/DDBJ whole genome shotgun (WGS) entry which is preliminary data.</text>
</comment>
<dbReference type="EMBL" id="MPTB01000036">
    <property type="protein sequence ID" value="OMD43251.1"/>
    <property type="molecule type" value="Genomic_DNA"/>
</dbReference>
<dbReference type="Proteomes" id="UP000187412">
    <property type="component" value="Unassembled WGS sequence"/>
</dbReference>
<keyword evidence="2" id="KW-1185">Reference proteome</keyword>
<reference evidence="1 2" key="1">
    <citation type="submission" date="2016-10" db="EMBL/GenBank/DDBJ databases">
        <title>Paenibacillus species isolates.</title>
        <authorList>
            <person name="Beno S.M."/>
        </authorList>
    </citation>
    <scope>NUCLEOTIDE SEQUENCE [LARGE SCALE GENOMIC DNA]</scope>
    <source>
        <strain evidence="1 2">FSL H7-0744</strain>
    </source>
</reference>
<dbReference type="RefSeq" id="WP_076113146.1">
    <property type="nucleotide sequence ID" value="NZ_MPTB01000036.1"/>
</dbReference>